<feature type="domain" description="Zn(2)-C6 fungal-type" evidence="10">
    <location>
        <begin position="626"/>
        <end position="655"/>
    </location>
</feature>
<organism evidence="11 12">
    <name type="scientific">Colletotrichum siamense</name>
    <name type="common">Anthracnose fungus</name>
    <dbReference type="NCBI Taxonomy" id="690259"/>
    <lineage>
        <taxon>Eukaryota</taxon>
        <taxon>Fungi</taxon>
        <taxon>Dikarya</taxon>
        <taxon>Ascomycota</taxon>
        <taxon>Pezizomycotina</taxon>
        <taxon>Sordariomycetes</taxon>
        <taxon>Hypocreomycetidae</taxon>
        <taxon>Glomerellales</taxon>
        <taxon>Glomerellaceae</taxon>
        <taxon>Colletotrichum</taxon>
        <taxon>Colletotrichum gloeosporioides species complex</taxon>
    </lineage>
</organism>
<keyword evidence="9" id="KW-0812">Transmembrane</keyword>
<dbReference type="InterPro" id="IPR036864">
    <property type="entry name" value="Zn2-C6_fun-type_DNA-bd_sf"/>
</dbReference>
<dbReference type="GO" id="GO:0000981">
    <property type="term" value="F:DNA-binding transcription factor activity, RNA polymerase II-specific"/>
    <property type="evidence" value="ECO:0007669"/>
    <property type="project" value="InterPro"/>
</dbReference>
<evidence type="ECO:0000256" key="2">
    <source>
        <dbReference type="ARBA" id="ARBA00022723"/>
    </source>
</evidence>
<gene>
    <name evidence="11" type="primary">STB4</name>
    <name evidence="11" type="ORF">CGCSCA2_v004012</name>
</gene>
<dbReference type="GO" id="GO:0003677">
    <property type="term" value="F:DNA binding"/>
    <property type="evidence" value="ECO:0007669"/>
    <property type="project" value="UniProtKB-KW"/>
</dbReference>
<evidence type="ECO:0000256" key="5">
    <source>
        <dbReference type="ARBA" id="ARBA00023125"/>
    </source>
</evidence>
<accession>A0A9P5EYE4</accession>
<dbReference type="PANTHER" id="PTHR31313:SF81">
    <property type="entry name" value="TY1 ENHANCER ACTIVATOR"/>
    <property type="match status" value="1"/>
</dbReference>
<name>A0A9P5EYE4_COLSI</name>
<feature type="transmembrane region" description="Helical" evidence="9">
    <location>
        <begin position="1051"/>
        <end position="1070"/>
    </location>
</feature>
<dbReference type="SMART" id="SM00066">
    <property type="entry name" value="GAL4"/>
    <property type="match status" value="1"/>
</dbReference>
<evidence type="ECO:0000256" key="4">
    <source>
        <dbReference type="ARBA" id="ARBA00023015"/>
    </source>
</evidence>
<evidence type="ECO:0000256" key="8">
    <source>
        <dbReference type="SAM" id="MobiDB-lite"/>
    </source>
</evidence>
<evidence type="ECO:0000256" key="6">
    <source>
        <dbReference type="ARBA" id="ARBA00023163"/>
    </source>
</evidence>
<keyword evidence="6" id="KW-0804">Transcription</keyword>
<feature type="transmembrane region" description="Helical" evidence="9">
    <location>
        <begin position="538"/>
        <end position="558"/>
    </location>
</feature>
<dbReference type="GO" id="GO:0005634">
    <property type="term" value="C:nucleus"/>
    <property type="evidence" value="ECO:0007669"/>
    <property type="project" value="UniProtKB-SubCell"/>
</dbReference>
<dbReference type="InterPro" id="IPR051615">
    <property type="entry name" value="Transcr_Regulatory_Elem"/>
</dbReference>
<feature type="transmembrane region" description="Helical" evidence="9">
    <location>
        <begin position="121"/>
        <end position="138"/>
    </location>
</feature>
<evidence type="ECO:0000256" key="3">
    <source>
        <dbReference type="ARBA" id="ARBA00022833"/>
    </source>
</evidence>
<feature type="compositionally biased region" description="Basic and acidic residues" evidence="8">
    <location>
        <begin position="787"/>
        <end position="797"/>
    </location>
</feature>
<dbReference type="Proteomes" id="UP000711996">
    <property type="component" value="Unassembled WGS sequence"/>
</dbReference>
<keyword evidence="3" id="KW-0862">Zinc</keyword>
<dbReference type="EMBL" id="QPMT01000009">
    <property type="protein sequence ID" value="KAF4861898.1"/>
    <property type="molecule type" value="Genomic_DNA"/>
</dbReference>
<dbReference type="PANTHER" id="PTHR31313">
    <property type="entry name" value="TY1 ENHANCER ACTIVATOR"/>
    <property type="match status" value="1"/>
</dbReference>
<dbReference type="Pfam" id="PF00172">
    <property type="entry name" value="Zn_clus"/>
    <property type="match status" value="1"/>
</dbReference>
<keyword evidence="9" id="KW-0472">Membrane</keyword>
<evidence type="ECO:0000256" key="1">
    <source>
        <dbReference type="ARBA" id="ARBA00004123"/>
    </source>
</evidence>
<feature type="transmembrane region" description="Helical" evidence="9">
    <location>
        <begin position="76"/>
        <end position="101"/>
    </location>
</feature>
<dbReference type="AlphaFoldDB" id="A0A9P5EYE4"/>
<feature type="transmembrane region" description="Helical" evidence="9">
    <location>
        <begin position="29"/>
        <end position="51"/>
    </location>
</feature>
<dbReference type="CDD" id="cd12148">
    <property type="entry name" value="fungal_TF_MHR"/>
    <property type="match status" value="1"/>
</dbReference>
<dbReference type="CDD" id="cd00067">
    <property type="entry name" value="GAL4"/>
    <property type="match status" value="1"/>
</dbReference>
<reference evidence="11" key="1">
    <citation type="submission" date="2019-06" db="EMBL/GenBank/DDBJ databases">
        <authorList>
            <person name="Gan P."/>
            <person name="Shirasu K."/>
        </authorList>
    </citation>
    <scope>NUCLEOTIDE SEQUENCE [LARGE SCALE GENOMIC DNA]</scope>
    <source>
        <strain evidence="11">CAD2</strain>
    </source>
</reference>
<feature type="transmembrane region" description="Helical" evidence="9">
    <location>
        <begin position="158"/>
        <end position="176"/>
    </location>
</feature>
<keyword evidence="7" id="KW-0539">Nucleus</keyword>
<evidence type="ECO:0000313" key="11">
    <source>
        <dbReference type="EMBL" id="KAF4861898.1"/>
    </source>
</evidence>
<dbReference type="Gene3D" id="4.10.240.10">
    <property type="entry name" value="Zn(2)-C6 fungal-type DNA-binding domain"/>
    <property type="match status" value="1"/>
</dbReference>
<proteinExistence type="predicted"/>
<evidence type="ECO:0000313" key="12">
    <source>
        <dbReference type="Proteomes" id="UP000711996"/>
    </source>
</evidence>
<comment type="subcellular location">
    <subcellularLocation>
        <location evidence="1">Nucleus</location>
    </subcellularLocation>
</comment>
<evidence type="ECO:0000256" key="9">
    <source>
        <dbReference type="SAM" id="Phobius"/>
    </source>
</evidence>
<protein>
    <submittedName>
        <fullName evidence="11">Transcriptional regulatory protein STB4</fullName>
    </submittedName>
</protein>
<keyword evidence="5" id="KW-0238">DNA-binding</keyword>
<dbReference type="SUPFAM" id="SSF57701">
    <property type="entry name" value="Zn2/Cys6 DNA-binding domain"/>
    <property type="match status" value="1"/>
</dbReference>
<dbReference type="GO" id="GO:0008270">
    <property type="term" value="F:zinc ion binding"/>
    <property type="evidence" value="ECO:0007669"/>
    <property type="project" value="InterPro"/>
</dbReference>
<keyword evidence="4" id="KW-0805">Transcription regulation</keyword>
<dbReference type="PROSITE" id="PS00463">
    <property type="entry name" value="ZN2_CY6_FUNGAL_1"/>
    <property type="match status" value="1"/>
</dbReference>
<feature type="compositionally biased region" description="Acidic residues" evidence="8">
    <location>
        <begin position="773"/>
        <end position="785"/>
    </location>
</feature>
<keyword evidence="9" id="KW-1133">Transmembrane helix</keyword>
<keyword evidence="12" id="KW-1185">Reference proteome</keyword>
<feature type="region of interest" description="Disordered" evidence="8">
    <location>
        <begin position="767"/>
        <end position="805"/>
    </location>
</feature>
<dbReference type="OrthoDB" id="6486656at2759"/>
<evidence type="ECO:0000259" key="10">
    <source>
        <dbReference type="PROSITE" id="PS50048"/>
    </source>
</evidence>
<dbReference type="PROSITE" id="PS50048">
    <property type="entry name" value="ZN2_CY6_FUNGAL_2"/>
    <property type="match status" value="1"/>
</dbReference>
<keyword evidence="2" id="KW-0479">Metal-binding</keyword>
<evidence type="ECO:0000256" key="7">
    <source>
        <dbReference type="ARBA" id="ARBA00023242"/>
    </source>
</evidence>
<dbReference type="InterPro" id="IPR001138">
    <property type="entry name" value="Zn2Cys6_DnaBD"/>
</dbReference>
<sequence length="1083" mass="118299">MAGPLYPVTTETELVTQASRPRSTTNAPVWYLIYNSLLIALSILAIAFWGFSAHAPLLYSFHFGQWLLANPKKSTIIWTVCGTIVAAILLFLLNSVLFLMVRQKARVGSTLSTIEGRVSSCTRLTYGLLTMLLLGWNKCANQKPLLDIKRPWLSGFTTVNWVIALLLTTAFTTLLTPTRVLVSDSLVGDELDFTAPEFWKWYNTFDSKGIPKRKVYGCTRYTYNSSTGSIRFPTCPIADDPIAVISAGVSAAQESFGVHNASIRVVESLFKGSTGGVLPLGFEGISAFSNVKFMSWDTSMANRSQQFNYSLTQQGLSADVTCQETSNTPIQTQLLKSMEVTNSNAGGTMELRRFIVNQGNCGSNHTFVVPGIGVVAPGFCQPDASVKKYVLYLTPMGRYSRAPLSLPNMTCTFEPMITKNIVGYSTDTGLFTSSVIETMGGSGIPNETADAINSLFMISTTSWGSGLIDSLLSLNTSGDGSGNFSYAGAVESAMRGIIEYEGTNLRIYYAANEADGRSTVNGTYEVFRMGYHQTTPTALLIVLPLIVYILVVAWWYTWTGLRTGLSIDDEFNPTNSTALVTAAAAGASKRLALKVSPVMSALGAEDGAGPDAPLAAEPAGSRVWQACLACRRKKIKCDGKQPCHNCSSRDQTCEFPGTKDNASASRYYTTSFEARCQQMDSLCQRLETLTSQLSRSLEAMHQSPGAGSLATPSEDLLRAAQVLNSLPNVQESVLGLQNASHVQGPETGNLDGNIHADRVVAPLRVRQSHVNDDMLDSSDSDDSDTINDQRQDGPAEGRDDEEIGQVGALVRDSYGRPRFIGGATHNILIEAAKSLLPAGLTTTPSSTGASQSVLSTDDLELPLFVRGKVWPELPFIPKPEDLPRPPQYIADLLISLYFDKLHYTFPVLFKPHFMRRYQKITSICLGRPMAVQDDDCDCELPMDMKDEDFEPCYLKSRTYHPAKVDIPSEGPCIMSGFLAFARLSRLAGKIQHLNSPLNLRKLASADSAKTQRFLSRVDTYDQALRNWLASLPPHIQFSANSMEKSPGGDPALVMCVIIFILHAGSLLNLYRYVCSGRIRRSLY</sequence>
<comment type="caution">
    <text evidence="11">The sequence shown here is derived from an EMBL/GenBank/DDBJ whole genome shotgun (WGS) entry which is preliminary data.</text>
</comment>